<feature type="chain" id="PRO_5013238900" evidence="1">
    <location>
        <begin position="21"/>
        <end position="862"/>
    </location>
</feature>
<protein>
    <submittedName>
        <fullName evidence="2">Uncharacterized protein</fullName>
    </submittedName>
</protein>
<sequence length="862" mass="90506">MSAKSIAFKLSPLAFLILQACSGSSGDETPPAPVNTAPAISQFQVLKSGSAVTSATNDDVVTLSVQATDADNDSLNYNYAYQDIAGAWQPLSGSGAAIEVSVADMFGFRVQVGDGKTTTTRDITFESLLNDSQVLDQFTSSANLLSSALDSYIGVAPLSRGKGIIGVSLADEGEEVYEADGPLGTANAVFHVGEVTARTLSDKVTALSSLLNSGVFQPVEVTPAPSAAASARYGSANLTMDNTQYNAEAMTVQMVRVRFDTATSSSSIESSGSGFTTVGAVSVECAYNDATYALSSTNSELADNLGGQREQWMVNQAFIDTHFADQIGTDDTVTLTACSATHDTGGDNTLNGTIAIEFVIENSDAEPPEIAGEFIFPEQAVYTNNAGQKLPLVSAVGVFTPSYNEAISEETLSISLDGGNSFQPLQKTDGQYVIDTAAIANDAQRIVVTVQAKDMADNAASNNFEQAVTGVEFDTQATNSFDGSEQTLVLAYPDQLYPALFGQHVADNQIRLERADITATIAGESVQTLPSLWLDNTEQATDDTLSLPTQGAANYTVSSRETLDKTAENLTAVPADYFAQAQFTIKVVDEVLSGDISFGAAERFNGLLRDGQTVAASVTLVNQLGQAVVGTVQVDAKLDDSPAIMPLALAVGENRTLSVDFVRQEDNKVLASTSVTIHPNTPPVCAYTGPALTFTEGDANYTISSNDISCNDAEDDSVSLSNLTINLAGRTAGTYSHGITASDERTNIDVSINYTVSAPANTAPTIADVGSFDGSESQYNTAYAPANINLTAPTCADDNAGDTLSVNIYKNGSFDRSVSSGASFTVNYPISFVAVDNFSARCYDGNLESSVANIRIVIYESF</sequence>
<feature type="signal peptide" evidence="1">
    <location>
        <begin position="1"/>
        <end position="20"/>
    </location>
</feature>
<dbReference type="AlphaFoldDB" id="A0A285IP32"/>
<evidence type="ECO:0000256" key="1">
    <source>
        <dbReference type="SAM" id="SignalP"/>
    </source>
</evidence>
<gene>
    <name evidence="2" type="ORF">SAMN06297280_1528</name>
</gene>
<keyword evidence="3" id="KW-1185">Reference proteome</keyword>
<evidence type="ECO:0000313" key="3">
    <source>
        <dbReference type="Proteomes" id="UP000219353"/>
    </source>
</evidence>
<keyword evidence="1" id="KW-0732">Signal</keyword>
<proteinExistence type="predicted"/>
<accession>A0A285IP32</accession>
<reference evidence="3" key="1">
    <citation type="submission" date="2017-09" db="EMBL/GenBank/DDBJ databases">
        <authorList>
            <person name="Varghese N."/>
            <person name="Submissions S."/>
        </authorList>
    </citation>
    <scope>NUCLEOTIDE SEQUENCE [LARGE SCALE GENOMIC DNA]</scope>
    <source>
        <strain evidence="3">CGMCC 1.12461</strain>
    </source>
</reference>
<name>A0A285IP32_9GAMM</name>
<dbReference type="EMBL" id="OBEB01000002">
    <property type="protein sequence ID" value="SNY49748.1"/>
    <property type="molecule type" value="Genomic_DNA"/>
</dbReference>
<dbReference type="RefSeq" id="WP_097110785.1">
    <property type="nucleotide sequence ID" value="NZ_OBEB01000002.1"/>
</dbReference>
<evidence type="ECO:0000313" key="2">
    <source>
        <dbReference type="EMBL" id="SNY49748.1"/>
    </source>
</evidence>
<organism evidence="2 3">
    <name type="scientific">Arsukibacterium tuosuense</name>
    <dbReference type="NCBI Taxonomy" id="1323745"/>
    <lineage>
        <taxon>Bacteria</taxon>
        <taxon>Pseudomonadati</taxon>
        <taxon>Pseudomonadota</taxon>
        <taxon>Gammaproteobacteria</taxon>
        <taxon>Chromatiales</taxon>
        <taxon>Chromatiaceae</taxon>
        <taxon>Arsukibacterium</taxon>
    </lineage>
</organism>
<dbReference type="PROSITE" id="PS51257">
    <property type="entry name" value="PROKAR_LIPOPROTEIN"/>
    <property type="match status" value="1"/>
</dbReference>
<dbReference type="Proteomes" id="UP000219353">
    <property type="component" value="Unassembled WGS sequence"/>
</dbReference>